<dbReference type="EMBL" id="LHPF02000012">
    <property type="protein sequence ID" value="PSC72027.1"/>
    <property type="molecule type" value="Genomic_DNA"/>
</dbReference>
<keyword evidence="2" id="KW-1185">Reference proteome</keyword>
<reference evidence="1 2" key="1">
    <citation type="journal article" date="2018" name="Plant J.">
        <title>Genome sequences of Chlorella sorokiniana UTEX 1602 and Micractinium conductrix SAG 241.80: implications to maltose excretion by a green alga.</title>
        <authorList>
            <person name="Arriola M.B."/>
            <person name="Velmurugan N."/>
            <person name="Zhang Y."/>
            <person name="Plunkett M.H."/>
            <person name="Hondzo H."/>
            <person name="Barney B.M."/>
        </authorList>
    </citation>
    <scope>NUCLEOTIDE SEQUENCE [LARGE SCALE GENOMIC DNA]</scope>
    <source>
        <strain evidence="1 2">SAG 241.80</strain>
    </source>
</reference>
<dbReference type="AlphaFoldDB" id="A0A2P6VD72"/>
<evidence type="ECO:0000313" key="2">
    <source>
        <dbReference type="Proteomes" id="UP000239649"/>
    </source>
</evidence>
<protein>
    <submittedName>
        <fullName evidence="1">Glycoside family 31</fullName>
    </submittedName>
</protein>
<gene>
    <name evidence="1" type="ORF">C2E20_4637</name>
</gene>
<dbReference type="Proteomes" id="UP000239649">
    <property type="component" value="Unassembled WGS sequence"/>
</dbReference>
<proteinExistence type="predicted"/>
<evidence type="ECO:0000313" key="1">
    <source>
        <dbReference type="EMBL" id="PSC72027.1"/>
    </source>
</evidence>
<sequence>MGMWYSAWNWYDTVDATGAPVRTNLTVANSTEAATNVTTRFTPVHFRGGYIIPMQPGNGTSGTPPSTTAVKASPLSFVLPLPGLLAPGNASSAGGDWQYNLTSGLMYNDDGEMLQVGADPCSLLTANSTIAFNTSSGRHTGTLLLSATVYELPFAAAGGGTTAYTLPEVLTAGGAATVGTTQHSVPALNATAAAPPDGIAARVNGTDAPGSLHFDLQPQGLRLPLRCGAGFLLVWSE</sequence>
<name>A0A2P6VD72_9CHLO</name>
<accession>A0A2P6VD72</accession>
<organism evidence="1 2">
    <name type="scientific">Micractinium conductrix</name>
    <dbReference type="NCBI Taxonomy" id="554055"/>
    <lineage>
        <taxon>Eukaryota</taxon>
        <taxon>Viridiplantae</taxon>
        <taxon>Chlorophyta</taxon>
        <taxon>core chlorophytes</taxon>
        <taxon>Trebouxiophyceae</taxon>
        <taxon>Chlorellales</taxon>
        <taxon>Chlorellaceae</taxon>
        <taxon>Chlorella clade</taxon>
        <taxon>Micractinium</taxon>
    </lineage>
</organism>
<comment type="caution">
    <text evidence="1">The sequence shown here is derived from an EMBL/GenBank/DDBJ whole genome shotgun (WGS) entry which is preliminary data.</text>
</comment>